<protein>
    <submittedName>
        <fullName evidence="1">Uncharacterized protein</fullName>
    </submittedName>
</protein>
<evidence type="ECO:0000313" key="4">
    <source>
        <dbReference type="Proteomes" id="UP001271263"/>
    </source>
</evidence>
<evidence type="ECO:0000313" key="3">
    <source>
        <dbReference type="Proteomes" id="UP001259340"/>
    </source>
</evidence>
<dbReference type="RefSeq" id="WP_310653671.1">
    <property type="nucleotide sequence ID" value="NZ_JAPMLA010000006.1"/>
</dbReference>
<dbReference type="AlphaFoldDB" id="A0AAW8NI74"/>
<reference evidence="1" key="2">
    <citation type="submission" date="2022-11" db="EMBL/GenBank/DDBJ databases">
        <title>Prophages regulate Shewanella fidelis motility and biofilm formation: implications for gut colonization dynamics in Ciona robusta.</title>
        <authorList>
            <person name="Natarajan O."/>
            <person name="Gibboney S.L."/>
            <person name="Young M.N."/>
            <person name="Lim S.J."/>
            <person name="Pluta N."/>
            <person name="Atkinson C.G.F."/>
            <person name="Leigh B.A."/>
            <person name="Liberti A."/>
            <person name="Kees E."/>
            <person name="Breitbart M."/>
            <person name="Gralnick J."/>
            <person name="Dishaw L.J."/>
        </authorList>
    </citation>
    <scope>NUCLEOTIDE SEQUENCE</scope>
    <source>
        <strain evidence="1">3313</strain>
    </source>
</reference>
<evidence type="ECO:0000313" key="2">
    <source>
        <dbReference type="EMBL" id="MDW4825032.1"/>
    </source>
</evidence>
<dbReference type="Proteomes" id="UP001259340">
    <property type="component" value="Unassembled WGS sequence"/>
</dbReference>
<comment type="caution">
    <text evidence="1">The sequence shown here is derived from an EMBL/GenBank/DDBJ whole genome shotgun (WGS) entry which is preliminary data.</text>
</comment>
<name>A0AAW8NI74_9GAMM</name>
<sequence length="153" mass="16635">MAKQLAHWVLFISLLGQFLLSPAMALPDQLHRLEPHFLQQLELHLQQPMLSLAAEADFTATPVLINDVSGVNSDASLFSLMLEISEQIGQRLCEASCQILSSGHCTSHSSCVLGLAAMAILFLKQDIGQSLIDGPSWSIKTVKLHVVTPPPNL</sequence>
<proteinExistence type="predicted"/>
<evidence type="ECO:0000313" key="1">
    <source>
        <dbReference type="EMBL" id="MDR8522216.1"/>
    </source>
</evidence>
<dbReference type="Proteomes" id="UP001271263">
    <property type="component" value="Unassembled WGS sequence"/>
</dbReference>
<reference evidence="2 4" key="1">
    <citation type="journal article" date="2022" name="bioRxiv">
        <title>Prophages regulate Shewanella fidelis 3313 motility and biofilm formation: implications for gut colonization dynamics in Ciona robusta.</title>
        <authorList>
            <person name="Natarajan O."/>
            <person name="Gibboney S.L."/>
            <person name="Young M.N."/>
            <person name="Lim S.J."/>
            <person name="Pluta N."/>
            <person name="Atkinson C.G."/>
            <person name="Leigh B.A."/>
            <person name="Liberti A."/>
            <person name="Kees E.D."/>
            <person name="Breitbart M."/>
            <person name="Gralnick J.A."/>
            <person name="Dishaw L.J."/>
        </authorList>
    </citation>
    <scope>NUCLEOTIDE SEQUENCE [LARGE SCALE GENOMIC DNA]</scope>
    <source>
        <strain evidence="2 4">JG4066</strain>
    </source>
</reference>
<accession>A0AAW8NI74</accession>
<gene>
    <name evidence="1" type="ORF">OS133_00685</name>
    <name evidence="2" type="ORF">OS134_13270</name>
</gene>
<dbReference type="EMBL" id="JAPMLD010000005">
    <property type="protein sequence ID" value="MDW4825032.1"/>
    <property type="molecule type" value="Genomic_DNA"/>
</dbReference>
<organism evidence="1 3">
    <name type="scientific">Shewanella fidelis</name>
    <dbReference type="NCBI Taxonomy" id="173509"/>
    <lineage>
        <taxon>Bacteria</taxon>
        <taxon>Pseudomonadati</taxon>
        <taxon>Pseudomonadota</taxon>
        <taxon>Gammaproteobacteria</taxon>
        <taxon>Alteromonadales</taxon>
        <taxon>Shewanellaceae</taxon>
        <taxon>Shewanella</taxon>
    </lineage>
</organism>
<keyword evidence="4" id="KW-1185">Reference proteome</keyword>
<dbReference type="EMBL" id="JAPMLE010000001">
    <property type="protein sequence ID" value="MDR8522216.1"/>
    <property type="molecule type" value="Genomic_DNA"/>
</dbReference>